<dbReference type="RefSeq" id="WP_326623069.1">
    <property type="nucleotide sequence ID" value="NZ_CP109106.1"/>
</dbReference>
<keyword evidence="1" id="KW-1133">Transmembrane helix</keyword>
<feature type="transmembrane region" description="Helical" evidence="1">
    <location>
        <begin position="52"/>
        <end position="73"/>
    </location>
</feature>
<evidence type="ECO:0008006" key="4">
    <source>
        <dbReference type="Google" id="ProtNLM"/>
    </source>
</evidence>
<evidence type="ECO:0000256" key="1">
    <source>
        <dbReference type="SAM" id="Phobius"/>
    </source>
</evidence>
<keyword evidence="1" id="KW-0812">Transmembrane</keyword>
<feature type="transmembrane region" description="Helical" evidence="1">
    <location>
        <begin position="94"/>
        <end position="116"/>
    </location>
</feature>
<name>A0ABZ1FU39_9ACTN</name>
<dbReference type="Proteomes" id="UP001344251">
    <property type="component" value="Chromosome"/>
</dbReference>
<keyword evidence="1" id="KW-0472">Membrane</keyword>
<sequence length="170" mass="18259">MNTTETELPVPAWAHRVAHAIPLVALPVCLWRLPVISHGMGGEPLSPTVGHIAYVVALSVLSEIAALLSFGLVRGWGERVPAWVPRLRGNLIPPAAALIPATAGGLALTAILGVWLYNALTFGPEAWPYAPGWNVLAMTVSGLMNLWGPLVLILAYAYYRRRVTAVRNGR</sequence>
<reference evidence="2 3" key="1">
    <citation type="submission" date="2022-10" db="EMBL/GenBank/DDBJ databases">
        <title>The complete genomes of actinobacterial strains from the NBC collection.</title>
        <authorList>
            <person name="Joergensen T.S."/>
            <person name="Alvarez Arevalo M."/>
            <person name="Sterndorff E.B."/>
            <person name="Faurdal D."/>
            <person name="Vuksanovic O."/>
            <person name="Mourched A.-S."/>
            <person name="Charusanti P."/>
            <person name="Shaw S."/>
            <person name="Blin K."/>
            <person name="Weber T."/>
        </authorList>
    </citation>
    <scope>NUCLEOTIDE SEQUENCE [LARGE SCALE GENOMIC DNA]</scope>
    <source>
        <strain evidence="2 3">NBC 01774</strain>
    </source>
</reference>
<evidence type="ECO:0000313" key="3">
    <source>
        <dbReference type="Proteomes" id="UP001344251"/>
    </source>
</evidence>
<accession>A0ABZ1FU39</accession>
<feature type="transmembrane region" description="Helical" evidence="1">
    <location>
        <begin position="136"/>
        <end position="159"/>
    </location>
</feature>
<organism evidence="2 3">
    <name type="scientific">Streptomyces decoyicus</name>
    <dbReference type="NCBI Taxonomy" id="249567"/>
    <lineage>
        <taxon>Bacteria</taxon>
        <taxon>Bacillati</taxon>
        <taxon>Actinomycetota</taxon>
        <taxon>Actinomycetes</taxon>
        <taxon>Kitasatosporales</taxon>
        <taxon>Streptomycetaceae</taxon>
        <taxon>Streptomyces</taxon>
    </lineage>
</organism>
<dbReference type="EMBL" id="CP109106">
    <property type="protein sequence ID" value="WSB73473.1"/>
    <property type="molecule type" value="Genomic_DNA"/>
</dbReference>
<gene>
    <name evidence="2" type="ORF">OG863_39110</name>
</gene>
<keyword evidence="3" id="KW-1185">Reference proteome</keyword>
<proteinExistence type="predicted"/>
<evidence type="ECO:0000313" key="2">
    <source>
        <dbReference type="EMBL" id="WSB73473.1"/>
    </source>
</evidence>
<protein>
    <recommendedName>
        <fullName evidence="4">Transmembrane protein</fullName>
    </recommendedName>
</protein>